<comment type="subcellular location">
    <subcellularLocation>
        <location evidence="1">Secreted</location>
    </subcellularLocation>
</comment>
<dbReference type="InterPro" id="IPR002902">
    <property type="entry name" value="GNK2"/>
</dbReference>
<dbReference type="GO" id="GO:0005576">
    <property type="term" value="C:extracellular region"/>
    <property type="evidence" value="ECO:0007669"/>
    <property type="project" value="UniProtKB-SubCell"/>
</dbReference>
<reference evidence="12" key="1">
    <citation type="journal article" date="2020" name="Nat. Commun.">
        <title>Genome assembly of wild tea tree DASZ reveals pedigree and selection history of tea varieties.</title>
        <authorList>
            <person name="Zhang W."/>
            <person name="Zhang Y."/>
            <person name="Qiu H."/>
            <person name="Guo Y."/>
            <person name="Wan H."/>
            <person name="Zhang X."/>
            <person name="Scossa F."/>
            <person name="Alseekh S."/>
            <person name="Zhang Q."/>
            <person name="Wang P."/>
            <person name="Xu L."/>
            <person name="Schmidt M.H."/>
            <person name="Jia X."/>
            <person name="Li D."/>
            <person name="Zhu A."/>
            <person name="Guo F."/>
            <person name="Chen W."/>
            <person name="Ni D."/>
            <person name="Usadel B."/>
            <person name="Fernie A.R."/>
            <person name="Wen W."/>
        </authorList>
    </citation>
    <scope>NUCLEOTIDE SEQUENCE [LARGE SCALE GENOMIC DNA]</scope>
    <source>
        <strain evidence="12">cv. G240</strain>
    </source>
</reference>
<evidence type="ECO:0000256" key="5">
    <source>
        <dbReference type="ARBA" id="ARBA00038515"/>
    </source>
</evidence>
<keyword evidence="7" id="KW-0472">Membrane</keyword>
<evidence type="ECO:0000256" key="4">
    <source>
        <dbReference type="ARBA" id="ARBA00022737"/>
    </source>
</evidence>
<gene>
    <name evidence="11" type="ORF">HYC85_002674</name>
</gene>
<keyword evidence="7" id="KW-1133">Transmembrane helix</keyword>
<feature type="domain" description="Protein kinase" evidence="9">
    <location>
        <begin position="347"/>
        <end position="428"/>
    </location>
</feature>
<evidence type="ECO:0000256" key="1">
    <source>
        <dbReference type="ARBA" id="ARBA00004613"/>
    </source>
</evidence>
<keyword evidence="6" id="KW-0547">Nucleotide-binding</keyword>
<feature type="domain" description="Gnk2-homologous" evidence="10">
    <location>
        <begin position="133"/>
        <end position="238"/>
    </location>
</feature>
<dbReference type="GO" id="GO:0004672">
    <property type="term" value="F:protein kinase activity"/>
    <property type="evidence" value="ECO:0007669"/>
    <property type="project" value="InterPro"/>
</dbReference>
<evidence type="ECO:0000259" key="9">
    <source>
        <dbReference type="PROSITE" id="PS50011"/>
    </source>
</evidence>
<dbReference type="AlphaFoldDB" id="A0A7J7I9D7"/>
<keyword evidence="7" id="KW-0812">Transmembrane</keyword>
<evidence type="ECO:0000256" key="6">
    <source>
        <dbReference type="PROSITE-ProRule" id="PRU10141"/>
    </source>
</evidence>
<feature type="transmembrane region" description="Helical" evidence="7">
    <location>
        <begin position="287"/>
        <end position="307"/>
    </location>
</feature>
<feature type="binding site" evidence="6">
    <location>
        <position position="376"/>
    </location>
    <ligand>
        <name>ATP</name>
        <dbReference type="ChEBI" id="CHEBI:30616"/>
    </ligand>
</feature>
<comment type="caution">
    <text evidence="11">The sequence shown here is derived from an EMBL/GenBank/DDBJ whole genome shotgun (WGS) entry which is preliminary data.</text>
</comment>
<dbReference type="GO" id="GO:0005524">
    <property type="term" value="F:ATP binding"/>
    <property type="evidence" value="ECO:0007669"/>
    <property type="project" value="UniProtKB-UniRule"/>
</dbReference>
<dbReference type="PANTHER" id="PTHR32411:SF43">
    <property type="entry name" value="CYSTEINE-RICH REPEAT SECRETORY PROTEIN 38"/>
    <property type="match status" value="1"/>
</dbReference>
<organism evidence="11 12">
    <name type="scientific">Camellia sinensis</name>
    <name type="common">Tea plant</name>
    <name type="synonym">Thea sinensis</name>
    <dbReference type="NCBI Taxonomy" id="4442"/>
    <lineage>
        <taxon>Eukaryota</taxon>
        <taxon>Viridiplantae</taxon>
        <taxon>Streptophyta</taxon>
        <taxon>Embryophyta</taxon>
        <taxon>Tracheophyta</taxon>
        <taxon>Spermatophyta</taxon>
        <taxon>Magnoliopsida</taxon>
        <taxon>eudicotyledons</taxon>
        <taxon>Gunneridae</taxon>
        <taxon>Pentapetalae</taxon>
        <taxon>asterids</taxon>
        <taxon>Ericales</taxon>
        <taxon>Theaceae</taxon>
        <taxon>Camellia</taxon>
    </lineage>
</organism>
<dbReference type="Gene3D" id="3.30.430.20">
    <property type="entry name" value="Gnk2 domain, C-X8-C-X2-C motif"/>
    <property type="match status" value="2"/>
</dbReference>
<feature type="domain" description="Gnk2-homologous" evidence="10">
    <location>
        <begin position="23"/>
        <end position="127"/>
    </location>
</feature>
<comment type="similarity">
    <text evidence="5">Belongs to the cysteine-rich repeat secretory protein family.</text>
</comment>
<evidence type="ECO:0000313" key="12">
    <source>
        <dbReference type="Proteomes" id="UP000593564"/>
    </source>
</evidence>
<dbReference type="PROSITE" id="PS50011">
    <property type="entry name" value="PROTEIN_KINASE_DOM"/>
    <property type="match status" value="1"/>
</dbReference>
<evidence type="ECO:0000259" key="10">
    <source>
        <dbReference type="PROSITE" id="PS51473"/>
    </source>
</evidence>
<protein>
    <recommendedName>
        <fullName evidence="13">Gnk2-homologous domain-containing protein</fullName>
    </recommendedName>
</protein>
<dbReference type="SUPFAM" id="SSF56112">
    <property type="entry name" value="Protein kinase-like (PK-like)"/>
    <property type="match status" value="1"/>
</dbReference>
<dbReference type="Pfam" id="PF01657">
    <property type="entry name" value="Stress-antifung"/>
    <property type="match status" value="2"/>
</dbReference>
<feature type="signal peptide" evidence="8">
    <location>
        <begin position="1"/>
        <end position="20"/>
    </location>
</feature>
<evidence type="ECO:0000256" key="7">
    <source>
        <dbReference type="SAM" id="Phobius"/>
    </source>
</evidence>
<keyword evidence="12" id="KW-1185">Reference proteome</keyword>
<dbReference type="InterPro" id="IPR000719">
    <property type="entry name" value="Prot_kinase_dom"/>
</dbReference>
<keyword evidence="3 8" id="KW-0732">Signal</keyword>
<keyword evidence="2" id="KW-0964">Secreted</keyword>
<dbReference type="PANTHER" id="PTHR32411">
    <property type="entry name" value="CYSTEINE-RICH REPEAT SECRETORY PROTEIN 38-RELATED"/>
    <property type="match status" value="1"/>
</dbReference>
<accession>A0A7J7I9D7</accession>
<evidence type="ECO:0000313" key="11">
    <source>
        <dbReference type="EMBL" id="KAF5961465.1"/>
    </source>
</evidence>
<dbReference type="PROSITE" id="PS00107">
    <property type="entry name" value="PROTEIN_KINASE_ATP"/>
    <property type="match status" value="1"/>
</dbReference>
<keyword evidence="4" id="KW-0677">Repeat</keyword>
<dbReference type="InterPro" id="IPR050581">
    <property type="entry name" value="CRR_secretory_protein"/>
</dbReference>
<dbReference type="EMBL" id="JACBKZ010000001">
    <property type="protein sequence ID" value="KAF5961465.1"/>
    <property type="molecule type" value="Genomic_DNA"/>
</dbReference>
<reference evidence="11 12" key="2">
    <citation type="submission" date="2020-07" db="EMBL/GenBank/DDBJ databases">
        <title>Genome assembly of wild tea tree DASZ reveals pedigree and selection history of tea varieties.</title>
        <authorList>
            <person name="Zhang W."/>
        </authorList>
    </citation>
    <scope>NUCLEOTIDE SEQUENCE [LARGE SCALE GENOMIC DNA]</scope>
    <source>
        <strain evidence="12">cv. G240</strain>
        <tissue evidence="11">Leaf</tissue>
    </source>
</reference>
<evidence type="ECO:0000256" key="8">
    <source>
        <dbReference type="SAM" id="SignalP"/>
    </source>
</evidence>
<evidence type="ECO:0000256" key="2">
    <source>
        <dbReference type="ARBA" id="ARBA00022525"/>
    </source>
</evidence>
<dbReference type="Gene3D" id="3.30.200.20">
    <property type="entry name" value="Phosphorylase Kinase, domain 1"/>
    <property type="match status" value="1"/>
</dbReference>
<evidence type="ECO:0000256" key="3">
    <source>
        <dbReference type="ARBA" id="ARBA00022729"/>
    </source>
</evidence>
<dbReference type="PROSITE" id="PS51473">
    <property type="entry name" value="GNK2"/>
    <property type="match status" value="2"/>
</dbReference>
<name>A0A7J7I9D7_CAMSI</name>
<dbReference type="CDD" id="cd23509">
    <property type="entry name" value="Gnk2-like"/>
    <property type="match status" value="2"/>
</dbReference>
<dbReference type="Proteomes" id="UP000593564">
    <property type="component" value="Unassembled WGS sequence"/>
</dbReference>
<sequence>MSFLLPPYLFFLGSLRLILAYEDPRGTLCGITITYISNSTFFTNLSRALATLRNSTAATGFNAATISTNNMTDPVTALALCRVNLSSSNCQTCVNAATSRILQACPSQTVAQVWYTLCMVRYSSVNFISKPDYSIGFMLYDLRDAPDQNNYDPKVRMLMQNLSYTTGVSDQRSAVGMTHMIGNRTIYGYVDCTRDVNGQDCTTCLLGATDSIPSCCLGKWAGWIATPTCNIQFDMDSVHDSWINPPEIDTNVRTATAPVTEPSALADDGGLMSSGGGGGDGNKEKSIILVVAVVVAFILVVGVVLVVRWRKKRADKMEKTMMMEEEDNGFRFFLYDLDVLVAATDNFSSTNRLGGGGFGSVYRGRVHSGEEIAVKKLTAENTTQKSSVSSIGEPYDLVWLLYPGGDKSRFFLLHRYEALPNCRGLESP</sequence>
<dbReference type="InterPro" id="IPR011009">
    <property type="entry name" value="Kinase-like_dom_sf"/>
</dbReference>
<evidence type="ECO:0008006" key="13">
    <source>
        <dbReference type="Google" id="ProtNLM"/>
    </source>
</evidence>
<dbReference type="InterPro" id="IPR017441">
    <property type="entry name" value="Protein_kinase_ATP_BS"/>
</dbReference>
<keyword evidence="6" id="KW-0067">ATP-binding</keyword>
<dbReference type="InterPro" id="IPR038408">
    <property type="entry name" value="GNK2_sf"/>
</dbReference>
<feature type="chain" id="PRO_5029677878" description="Gnk2-homologous domain-containing protein" evidence="8">
    <location>
        <begin position="21"/>
        <end position="428"/>
    </location>
</feature>
<proteinExistence type="inferred from homology"/>